<dbReference type="Proteomes" id="UP000619293">
    <property type="component" value="Unassembled WGS sequence"/>
</dbReference>
<feature type="transmembrane region" description="Helical" evidence="1">
    <location>
        <begin position="436"/>
        <end position="460"/>
    </location>
</feature>
<feature type="transmembrane region" description="Helical" evidence="1">
    <location>
        <begin position="22"/>
        <end position="41"/>
    </location>
</feature>
<feature type="transmembrane region" description="Helical" evidence="1">
    <location>
        <begin position="189"/>
        <end position="207"/>
    </location>
</feature>
<keyword evidence="3" id="KW-1185">Reference proteome</keyword>
<feature type="transmembrane region" description="Helical" evidence="1">
    <location>
        <begin position="124"/>
        <end position="146"/>
    </location>
</feature>
<dbReference type="AlphaFoldDB" id="A0A8J3NSL2"/>
<accession>A0A8J3NSL2</accession>
<gene>
    <name evidence="2" type="ORF">Cch02nite_45940</name>
</gene>
<keyword evidence="1" id="KW-1133">Transmembrane helix</keyword>
<feature type="transmembrane region" description="Helical" evidence="1">
    <location>
        <begin position="304"/>
        <end position="322"/>
    </location>
</feature>
<protein>
    <submittedName>
        <fullName evidence="2">Exporter of polyketide antibiotics</fullName>
    </submittedName>
</protein>
<reference evidence="2 3" key="1">
    <citation type="submission" date="2021-01" db="EMBL/GenBank/DDBJ databases">
        <title>Whole genome shotgun sequence of Catellatospora chokoriensis NBRC 107358.</title>
        <authorList>
            <person name="Komaki H."/>
            <person name="Tamura T."/>
        </authorList>
    </citation>
    <scope>NUCLEOTIDE SEQUENCE [LARGE SCALE GENOMIC DNA]</scope>
    <source>
        <strain evidence="2 3">NBRC 107358</strain>
    </source>
</reference>
<dbReference type="RefSeq" id="WP_191838835.1">
    <property type="nucleotide sequence ID" value="NZ_BAAALB010000008.1"/>
</dbReference>
<feature type="transmembrane region" description="Helical" evidence="1">
    <location>
        <begin position="472"/>
        <end position="494"/>
    </location>
</feature>
<name>A0A8J3NSL2_9ACTN</name>
<keyword evidence="1" id="KW-0812">Transmembrane</keyword>
<sequence length="541" mass="54505">MSAYAGTGRLVRLAARRDRIQLPIWIIASAGLMSAGTSAVASEFPTEASRITALQGAGSSPAVLVMRGVPVGSDLGALVNFRNLASILVVVALMSTFAVVRHTRQNEETGRAELIGAGAVGRHAPLTAALVLVFAANVLFGAAMTLTILSGGLAAEGAVAFGAASTVTGLAFAGIAGIAAQLFQGARAANGFAASTVGVFYLVRGIGDALGERSADGLTVTPNWLSWLSPLGWGALVRPYGQERWWVLALPLALFAVCVAVAFVLVDRRDLGAGLIPDRPGPAHASRGLRSPLGLAWRLNKGSTIGWVIGGAVFGLGIGSLGNTVKDALGTNAGVVEMMEGLAGNGGPDLVAIFFAAMMNTYGALAAGFVIQALLRLRSEEVGGTAEAVLSTAVGRVRWVGSHVACTVVGAAVMLVLAGAFTGLADAASGGDVGVLTLAGAGLAQLPAALVVAGVVVLAFGGLPRLAVGAAWGMLVLSIAFGLFGDLFGLPQVVRDLSPFTHVPAIPAVDPSATPLLALTAVAVALTAAGMALFRRRDLAT</sequence>
<evidence type="ECO:0000313" key="3">
    <source>
        <dbReference type="Proteomes" id="UP000619293"/>
    </source>
</evidence>
<evidence type="ECO:0000313" key="2">
    <source>
        <dbReference type="EMBL" id="GIF91150.1"/>
    </source>
</evidence>
<feature type="transmembrane region" description="Helical" evidence="1">
    <location>
        <begin position="84"/>
        <end position="103"/>
    </location>
</feature>
<organism evidence="2 3">
    <name type="scientific">Catellatospora chokoriensis</name>
    <dbReference type="NCBI Taxonomy" id="310353"/>
    <lineage>
        <taxon>Bacteria</taxon>
        <taxon>Bacillati</taxon>
        <taxon>Actinomycetota</taxon>
        <taxon>Actinomycetes</taxon>
        <taxon>Micromonosporales</taxon>
        <taxon>Micromonosporaceae</taxon>
        <taxon>Catellatospora</taxon>
    </lineage>
</organism>
<feature type="transmembrane region" description="Helical" evidence="1">
    <location>
        <begin position="350"/>
        <end position="371"/>
    </location>
</feature>
<feature type="transmembrane region" description="Helical" evidence="1">
    <location>
        <begin position="514"/>
        <end position="534"/>
    </location>
</feature>
<feature type="transmembrane region" description="Helical" evidence="1">
    <location>
        <begin position="158"/>
        <end position="182"/>
    </location>
</feature>
<proteinExistence type="predicted"/>
<evidence type="ECO:0000256" key="1">
    <source>
        <dbReference type="SAM" id="Phobius"/>
    </source>
</evidence>
<keyword evidence="1" id="KW-0472">Membrane</keyword>
<feature type="transmembrane region" description="Helical" evidence="1">
    <location>
        <begin position="245"/>
        <end position="266"/>
    </location>
</feature>
<dbReference type="EMBL" id="BONG01000029">
    <property type="protein sequence ID" value="GIF91150.1"/>
    <property type="molecule type" value="Genomic_DNA"/>
</dbReference>
<comment type="caution">
    <text evidence="2">The sequence shown here is derived from an EMBL/GenBank/DDBJ whole genome shotgun (WGS) entry which is preliminary data.</text>
</comment>
<feature type="transmembrane region" description="Helical" evidence="1">
    <location>
        <begin position="404"/>
        <end position="424"/>
    </location>
</feature>